<dbReference type="Proteomes" id="UP001347796">
    <property type="component" value="Unassembled WGS sequence"/>
</dbReference>
<feature type="region of interest" description="Disordered" evidence="1">
    <location>
        <begin position="86"/>
        <end position="119"/>
    </location>
</feature>
<feature type="region of interest" description="Disordered" evidence="1">
    <location>
        <begin position="1"/>
        <end position="45"/>
    </location>
</feature>
<feature type="compositionally biased region" description="Pro residues" evidence="1">
    <location>
        <begin position="556"/>
        <end position="565"/>
    </location>
</feature>
<feature type="compositionally biased region" description="Basic and acidic residues" evidence="1">
    <location>
        <begin position="227"/>
        <end position="246"/>
    </location>
</feature>
<dbReference type="EMBL" id="JAZGQO010000021">
    <property type="protein sequence ID" value="KAK6166546.1"/>
    <property type="molecule type" value="Genomic_DNA"/>
</dbReference>
<accession>A0AAN8G2G4</accession>
<feature type="compositionally biased region" description="Basic and acidic residues" evidence="1">
    <location>
        <begin position="415"/>
        <end position="427"/>
    </location>
</feature>
<feature type="compositionally biased region" description="Polar residues" evidence="1">
    <location>
        <begin position="290"/>
        <end position="299"/>
    </location>
</feature>
<feature type="compositionally biased region" description="Low complexity" evidence="1">
    <location>
        <begin position="251"/>
        <end position="263"/>
    </location>
</feature>
<feature type="region of interest" description="Disordered" evidence="1">
    <location>
        <begin position="147"/>
        <end position="323"/>
    </location>
</feature>
<feature type="compositionally biased region" description="Low complexity" evidence="1">
    <location>
        <begin position="366"/>
        <end position="376"/>
    </location>
</feature>
<feature type="compositionally biased region" description="Basic and acidic residues" evidence="1">
    <location>
        <begin position="303"/>
        <end position="319"/>
    </location>
</feature>
<dbReference type="AlphaFoldDB" id="A0AAN8G2G4"/>
<feature type="compositionally biased region" description="Basic and acidic residues" evidence="1">
    <location>
        <begin position="147"/>
        <end position="159"/>
    </location>
</feature>
<feature type="compositionally biased region" description="Low complexity" evidence="1">
    <location>
        <begin position="596"/>
        <end position="608"/>
    </location>
</feature>
<sequence length="670" mass="74762">MDKRDILHGSRNRSGAANLENIENQPPHIQNRLKGIDRPGNVEGGQKSLNFGSNVSKIKEMFQAGQSTAGKPKMAELPPTVSGVIEADRCPASKKQKMNDSPEHRHTLESKPGVEVSEPIDPKLLEATNHVQRFNYTRALFARMEAETIKSQDSPERSKSKPVSSRKSSPIRVIPRSPVLTPSSSSPTSPDARSFNVADTYGVSSQRMSRKDSSASSRSHGPPVYSPRERSNSDQSRRRSDKDFQRRTRTNSDSTNESTETQSIESPRYGSSTSSDISNHSSPRSKHLDTSSTNDNSANLRRRTLDVEHFEDGSRDRTGKFYGNLGVNNNASSSETTACTSSIKFVPKLTKPDPAPYGAERINKLNLRTNLNQNQNEASNKSDARTRQYPDSISKHSKDNDQKEGNNSVRLRNTKTQDGETNRRLSRDDIQAAMAKADAYLAHLTDSPKKKETGPEYKRRSWDPRDSSEDKYNYKRRSWDARDSQERKSLTEENLENGCNDSCTEDVIDKMDATESTKLKADLGSPRKEFIVEKIDTKNLVSTLTKPTPLPKRSAPAPPLKPPYPGNTNSSSVARPLAPPPPAPKPGLREAKKSEVSSVPSESQSWPSLLNGNEDWRNKDPPAYERSRDPPAYEDSLRDTARESETALIVENTDFQNSTQRLVDFIYLDF</sequence>
<feature type="compositionally biased region" description="Basic and acidic residues" evidence="1">
    <location>
        <begin position="446"/>
        <end position="491"/>
    </location>
</feature>
<comment type="caution">
    <text evidence="2">The sequence shown here is derived from an EMBL/GenBank/DDBJ whole genome shotgun (WGS) entry which is preliminary data.</text>
</comment>
<protein>
    <submittedName>
        <fullName evidence="2">Uncharacterized protein</fullName>
    </submittedName>
</protein>
<name>A0AAN8G2G4_PATCE</name>
<feature type="compositionally biased region" description="Basic and acidic residues" evidence="1">
    <location>
        <begin position="614"/>
        <end position="640"/>
    </location>
</feature>
<feature type="compositionally biased region" description="Low complexity" evidence="1">
    <location>
        <begin position="161"/>
        <end position="190"/>
    </location>
</feature>
<feature type="region of interest" description="Disordered" evidence="1">
    <location>
        <begin position="366"/>
        <end position="427"/>
    </location>
</feature>
<feature type="region of interest" description="Disordered" evidence="1">
    <location>
        <begin position="543"/>
        <end position="640"/>
    </location>
</feature>
<gene>
    <name evidence="2" type="ORF">SNE40_023206</name>
</gene>
<evidence type="ECO:0000313" key="2">
    <source>
        <dbReference type="EMBL" id="KAK6166546.1"/>
    </source>
</evidence>
<feature type="compositionally biased region" description="Basic and acidic residues" evidence="1">
    <location>
        <begin position="380"/>
        <end position="404"/>
    </location>
</feature>
<feature type="compositionally biased region" description="Polar residues" evidence="1">
    <location>
        <begin position="405"/>
        <end position="414"/>
    </location>
</feature>
<evidence type="ECO:0000313" key="3">
    <source>
        <dbReference type="Proteomes" id="UP001347796"/>
    </source>
</evidence>
<keyword evidence="3" id="KW-1185">Reference proteome</keyword>
<reference evidence="2 3" key="1">
    <citation type="submission" date="2024-01" db="EMBL/GenBank/DDBJ databases">
        <title>The genome of the rayed Mediterranean limpet Patella caerulea (Linnaeus, 1758).</title>
        <authorList>
            <person name="Anh-Thu Weber A."/>
            <person name="Halstead-Nussloch G."/>
        </authorList>
    </citation>
    <scope>NUCLEOTIDE SEQUENCE [LARGE SCALE GENOMIC DNA]</scope>
    <source>
        <strain evidence="2">AATW-2023a</strain>
        <tissue evidence="2">Whole specimen</tissue>
    </source>
</reference>
<feature type="region of interest" description="Disordered" evidence="1">
    <location>
        <begin position="441"/>
        <end position="503"/>
    </location>
</feature>
<proteinExistence type="predicted"/>
<organism evidence="2 3">
    <name type="scientific">Patella caerulea</name>
    <name type="common">Rayed Mediterranean limpet</name>
    <dbReference type="NCBI Taxonomy" id="87958"/>
    <lineage>
        <taxon>Eukaryota</taxon>
        <taxon>Metazoa</taxon>
        <taxon>Spiralia</taxon>
        <taxon>Lophotrochozoa</taxon>
        <taxon>Mollusca</taxon>
        <taxon>Gastropoda</taxon>
        <taxon>Patellogastropoda</taxon>
        <taxon>Patelloidea</taxon>
        <taxon>Patellidae</taxon>
        <taxon>Patella</taxon>
    </lineage>
</organism>
<feature type="compositionally biased region" description="Basic and acidic residues" evidence="1">
    <location>
        <begin position="86"/>
        <end position="109"/>
    </location>
</feature>
<evidence type="ECO:0000256" key="1">
    <source>
        <dbReference type="SAM" id="MobiDB-lite"/>
    </source>
</evidence>
<feature type="compositionally biased region" description="Low complexity" evidence="1">
    <location>
        <begin position="271"/>
        <end position="282"/>
    </location>
</feature>